<reference evidence="25" key="1">
    <citation type="journal article" date="2012" name="Int. J. Dev. Biol.">
        <title>An insulin-like peptide regulates size and adult stem cells in planarians.</title>
        <authorList>
            <person name="Miller C.M."/>
            <person name="Newmark P.A."/>
        </authorList>
    </citation>
    <scope>NUCLEOTIDE SEQUENCE</scope>
</reference>
<dbReference type="SMART" id="SM00219">
    <property type="entry name" value="TyrKc"/>
    <property type="match status" value="1"/>
</dbReference>
<evidence type="ECO:0000256" key="20">
    <source>
        <dbReference type="ARBA" id="ARBA00023211"/>
    </source>
</evidence>
<dbReference type="SUPFAM" id="SSF49265">
    <property type="entry name" value="Fibronectin type III"/>
    <property type="match status" value="2"/>
</dbReference>
<evidence type="ECO:0000256" key="12">
    <source>
        <dbReference type="ARBA" id="ARBA00022741"/>
    </source>
</evidence>
<dbReference type="Gene3D" id="2.10.220.10">
    <property type="entry name" value="Hormone Receptor, Insulin-like Growth Factor Receptor 1, Chain A, domain 2"/>
    <property type="match status" value="1"/>
</dbReference>
<keyword evidence="17" id="KW-0829">Tyrosine-protein kinase</keyword>
<dbReference type="InterPro" id="IPR013783">
    <property type="entry name" value="Ig-like_fold"/>
</dbReference>
<dbReference type="EMBL" id="JN049497">
    <property type="protein sequence ID" value="AEM45794.1"/>
    <property type="molecule type" value="mRNA"/>
</dbReference>
<evidence type="ECO:0000256" key="18">
    <source>
        <dbReference type="ARBA" id="ARBA00023170"/>
    </source>
</evidence>
<comment type="subcellular location">
    <subcellularLocation>
        <location evidence="2">Endomembrane system</location>
    </subcellularLocation>
    <subcellularLocation>
        <location evidence="3">Membrane</location>
        <topology evidence="3">Single-pass type I membrane protein</topology>
    </subcellularLocation>
</comment>
<keyword evidence="6" id="KW-0808">Transferase</keyword>
<dbReference type="SMART" id="SM00060">
    <property type="entry name" value="FN3"/>
    <property type="match status" value="2"/>
</dbReference>
<keyword evidence="20" id="KW-0464">Manganese</keyword>
<evidence type="ECO:0000256" key="5">
    <source>
        <dbReference type="ARBA" id="ARBA00022553"/>
    </source>
</evidence>
<dbReference type="InterPro" id="IPR000719">
    <property type="entry name" value="Prot_kinase_dom"/>
</dbReference>
<keyword evidence="10" id="KW-0732">Signal</keyword>
<evidence type="ECO:0000256" key="4">
    <source>
        <dbReference type="ARBA" id="ARBA00011902"/>
    </source>
</evidence>
<dbReference type="PANTHER" id="PTHR24416:SF525">
    <property type="entry name" value="INSULIN-LIKE RECEPTOR"/>
    <property type="match status" value="1"/>
</dbReference>
<evidence type="ECO:0000256" key="19">
    <source>
        <dbReference type="ARBA" id="ARBA00023180"/>
    </source>
</evidence>
<accession>I1T3F2</accession>
<feature type="transmembrane region" description="Helical" evidence="22">
    <location>
        <begin position="935"/>
        <end position="958"/>
    </location>
</feature>
<dbReference type="GO" id="GO:0043410">
    <property type="term" value="P:positive regulation of MAPK cascade"/>
    <property type="evidence" value="ECO:0007669"/>
    <property type="project" value="TreeGrafter"/>
</dbReference>
<dbReference type="InterPro" id="IPR003961">
    <property type="entry name" value="FN3_dom"/>
</dbReference>
<evidence type="ECO:0000256" key="13">
    <source>
        <dbReference type="ARBA" id="ARBA00022777"/>
    </source>
</evidence>
<evidence type="ECO:0000256" key="16">
    <source>
        <dbReference type="ARBA" id="ARBA00023136"/>
    </source>
</evidence>
<keyword evidence="18 25" id="KW-0675">Receptor</keyword>
<protein>
    <recommendedName>
        <fullName evidence="4">receptor protein-tyrosine kinase</fullName>
        <ecNumber evidence="4">2.7.10.1</ecNumber>
    </recommendedName>
</protein>
<dbReference type="GO" id="GO:0030182">
    <property type="term" value="P:neuron differentiation"/>
    <property type="evidence" value="ECO:0007669"/>
    <property type="project" value="UniProtKB-ARBA"/>
</dbReference>
<keyword evidence="14" id="KW-0067">ATP-binding</keyword>
<dbReference type="InterPro" id="IPR006212">
    <property type="entry name" value="Furin_repeat"/>
</dbReference>
<dbReference type="GO" id="GO:0030424">
    <property type="term" value="C:axon"/>
    <property type="evidence" value="ECO:0007669"/>
    <property type="project" value="TreeGrafter"/>
</dbReference>
<dbReference type="InterPro" id="IPR020635">
    <property type="entry name" value="Tyr_kinase_cat_dom"/>
</dbReference>
<dbReference type="GO" id="GO:0051897">
    <property type="term" value="P:positive regulation of phosphatidylinositol 3-kinase/protein kinase B signal transduction"/>
    <property type="evidence" value="ECO:0007669"/>
    <property type="project" value="TreeGrafter"/>
</dbReference>
<dbReference type="InterPro" id="IPR001245">
    <property type="entry name" value="Ser-Thr/Tyr_kinase_cat_dom"/>
</dbReference>
<keyword evidence="8 22" id="KW-0812">Transmembrane</keyword>
<feature type="domain" description="Protein kinase" evidence="23">
    <location>
        <begin position="994"/>
        <end position="1346"/>
    </location>
</feature>
<feature type="domain" description="Fibronectin type-III" evidence="24">
    <location>
        <begin position="553"/>
        <end position="646"/>
    </location>
</feature>
<dbReference type="PROSITE" id="PS50853">
    <property type="entry name" value="FN3"/>
    <property type="match status" value="1"/>
</dbReference>
<dbReference type="Pfam" id="PF01030">
    <property type="entry name" value="Recep_L_domain"/>
    <property type="match status" value="2"/>
</dbReference>
<evidence type="ECO:0000313" key="25">
    <source>
        <dbReference type="EMBL" id="AEM45794.1"/>
    </source>
</evidence>
<dbReference type="FunFam" id="1.10.510.10:FF:001512">
    <property type="entry name" value="Receptor tyrosine-protein kinase erbB-2"/>
    <property type="match status" value="1"/>
</dbReference>
<dbReference type="GO" id="GO:0046872">
    <property type="term" value="F:metal ion binding"/>
    <property type="evidence" value="ECO:0007669"/>
    <property type="project" value="UniProtKB-KW"/>
</dbReference>
<keyword evidence="13" id="KW-0418">Kinase</keyword>
<dbReference type="SUPFAM" id="SSF52058">
    <property type="entry name" value="L domain-like"/>
    <property type="match status" value="2"/>
</dbReference>
<evidence type="ECO:0000256" key="15">
    <source>
        <dbReference type="ARBA" id="ARBA00022989"/>
    </source>
</evidence>
<evidence type="ECO:0000256" key="21">
    <source>
        <dbReference type="ARBA" id="ARBA00051243"/>
    </source>
</evidence>
<dbReference type="Gene3D" id="3.30.200.20">
    <property type="entry name" value="Phosphorylase Kinase, domain 1"/>
    <property type="match status" value="1"/>
</dbReference>
<dbReference type="SMART" id="SM00261">
    <property type="entry name" value="FU"/>
    <property type="match status" value="1"/>
</dbReference>
<dbReference type="GO" id="GO:0005524">
    <property type="term" value="F:ATP binding"/>
    <property type="evidence" value="ECO:0007669"/>
    <property type="project" value="UniProtKB-KW"/>
</dbReference>
<dbReference type="GO" id="GO:0012505">
    <property type="term" value="C:endomembrane system"/>
    <property type="evidence" value="ECO:0007669"/>
    <property type="project" value="UniProtKB-SubCell"/>
</dbReference>
<dbReference type="Pfam" id="PF00757">
    <property type="entry name" value="Furin-like"/>
    <property type="match status" value="1"/>
</dbReference>
<sequence length="1390" mass="160054">MVTLTSEYSFPTLKEITGSLVIYYVKGTKTLGLYFPNLTIIRGQTLAYNYAVVIKETNLLVINLFQYIGLVNLRLVMFGGVRIDNNPSLCYVNTINWTSIVRQHGAPIKLINMRNFCLEFCPNNCPRGENLQKYCWHHNTCQNVCSESCAKNNQYCFMNDPNRCCHPECLGGCYGEGDEMCVSCKNVLSNGRCVKKCDKFFYKYKNRRCISESECMNLSSQSSTDYRREDHYAIEDDACVKQCSPGKQQNKITGRCEICGSECSKKYCGRVLIHSINDFSEAEGCYSIEDIYISIKEGGSSLSDILMKAFSKLTIIENSLRIVKSSSITSLDFLRSLRIIKGNSANKNNNETTNGSNKSIVFEVYDNENLVEIFDEKVALNQLNITILEGSVSFNLNRKLCPEKILSFLNSNVQTKTKLSKLDERIINVSNGDMAFCKHEKLIVQVLNISDSSFTVKCHSKVPDISLQNSALTALFMLKETTKNVSQYELFNSCSEQNWRTVEGYIGKPVVIDNLLPAKRYAFYAEAIRSRVENWLEISDVIYLTTERKNPSQPINLKTETLSSSEIRLTWNPPLFPNGEVTRYIIWYRSLEIFGDDFFMEDVCFTKSKSQRRIQSQSNNRISKTNNGNQNQGECDCDKCMESCNKNQILINIDKDDTIMQFLDEYITKSFIKQNEIPKSNWKPVDSGHFEIKKVEYNQTVRVDEVVTNLPATDISTISKPSIENLTNHFKKMVQVPANETYFKFTNLHHYTEYFFEIQACQDLQNVQSSESKALSKNGTSKNVLNLPCSSKSLISAHTSPKENMDNINESTINTRVNGSSVKIFWSEPKSPNGFILNYFIRYRKYPYEAELDWLSTPCVTRPEWLNGTNIMAKNSSNSTNIIQQKSGFYTLRDLKPGKYEFQIKPFAIATEGAWTKSYHFKISSDSIFTEYRNYFIIGAVVIIIILCALFVLVCYYCKKKYLERTRWVSSNPDYWIIYEIDVWEIDRKDVDMLEWNYPLGRGSFGMVYKGVLKNLTTPARDKYLRTLDEKQMFVAVKTLNTNSTILERREFINEACYMKQFQSYHLVKLYGIVSKVNNSKISKKGYRRKFKCFGHSVMSRVKCPLNWNSLNRINILKLFDSKASEIKERQIDDIAAAQFGSFKATISQHFDKMPLVIMELMEFGDLAGYLRKQGEEGEGFVSENQSHLWAIQIADGMLYLSEMKFVHRDLAARNCMINSLLIIKIGDFGMARDVYYDCYYRKENKGRLPVRWMAPESLLSGYFSKSSDLWSYGVILWEILTLASLPYRGMSHHDVIQYVSKGGSLLSTGSFNSSKLLLGIMENCWLYNPDDRPSFFDIIQKLELYADMNFRNNSYYFQKQQTDFQTQEQDLLATRLESENSTNNFIQDS</sequence>
<dbReference type="OrthoDB" id="5809444at2759"/>
<evidence type="ECO:0000256" key="22">
    <source>
        <dbReference type="SAM" id="Phobius"/>
    </source>
</evidence>
<keyword evidence="16 22" id="KW-0472">Membrane</keyword>
<evidence type="ECO:0000259" key="23">
    <source>
        <dbReference type="PROSITE" id="PS50011"/>
    </source>
</evidence>
<keyword evidence="12" id="KW-0547">Nucleotide-binding</keyword>
<dbReference type="GO" id="GO:0042593">
    <property type="term" value="P:glucose homeostasis"/>
    <property type="evidence" value="ECO:0007669"/>
    <property type="project" value="TreeGrafter"/>
</dbReference>
<comment type="cofactor">
    <cofactor evidence="1">
        <name>Mn(2+)</name>
        <dbReference type="ChEBI" id="CHEBI:29035"/>
    </cofactor>
</comment>
<dbReference type="InterPro" id="IPR011009">
    <property type="entry name" value="Kinase-like_dom_sf"/>
</dbReference>
<evidence type="ECO:0000256" key="8">
    <source>
        <dbReference type="ARBA" id="ARBA00022692"/>
    </source>
</evidence>
<dbReference type="Gene3D" id="1.10.510.10">
    <property type="entry name" value="Transferase(Phosphotransferase) domain 1"/>
    <property type="match status" value="1"/>
</dbReference>
<evidence type="ECO:0000259" key="24">
    <source>
        <dbReference type="PROSITE" id="PS50853"/>
    </source>
</evidence>
<dbReference type="PRINTS" id="PR00109">
    <property type="entry name" value="TYRKINASE"/>
</dbReference>
<dbReference type="SUPFAM" id="SSF57184">
    <property type="entry name" value="Growth factor receptor domain"/>
    <property type="match status" value="1"/>
</dbReference>
<dbReference type="Gene3D" id="3.80.20.20">
    <property type="entry name" value="Receptor L-domain"/>
    <property type="match status" value="2"/>
</dbReference>
<dbReference type="PROSITE" id="PS00239">
    <property type="entry name" value="RECEPTOR_TYR_KIN_II"/>
    <property type="match status" value="1"/>
</dbReference>
<evidence type="ECO:0000256" key="14">
    <source>
        <dbReference type="ARBA" id="ARBA00022840"/>
    </source>
</evidence>
<evidence type="ECO:0000256" key="10">
    <source>
        <dbReference type="ARBA" id="ARBA00022729"/>
    </source>
</evidence>
<dbReference type="PANTHER" id="PTHR24416">
    <property type="entry name" value="TYROSINE-PROTEIN KINASE RECEPTOR"/>
    <property type="match status" value="1"/>
</dbReference>
<evidence type="ECO:0000256" key="3">
    <source>
        <dbReference type="ARBA" id="ARBA00004479"/>
    </source>
</evidence>
<dbReference type="GO" id="GO:0043560">
    <property type="term" value="F:insulin receptor substrate binding"/>
    <property type="evidence" value="ECO:0007669"/>
    <property type="project" value="TreeGrafter"/>
</dbReference>
<keyword evidence="9" id="KW-0479">Metal-binding</keyword>
<comment type="catalytic activity">
    <reaction evidence="21">
        <text>L-tyrosyl-[protein] + ATP = O-phospho-L-tyrosyl-[protein] + ADP + H(+)</text>
        <dbReference type="Rhea" id="RHEA:10596"/>
        <dbReference type="Rhea" id="RHEA-COMP:10136"/>
        <dbReference type="Rhea" id="RHEA-COMP:20101"/>
        <dbReference type="ChEBI" id="CHEBI:15378"/>
        <dbReference type="ChEBI" id="CHEBI:30616"/>
        <dbReference type="ChEBI" id="CHEBI:46858"/>
        <dbReference type="ChEBI" id="CHEBI:61978"/>
        <dbReference type="ChEBI" id="CHEBI:456216"/>
        <dbReference type="EC" id="2.7.10.1"/>
    </reaction>
</comment>
<evidence type="ECO:0000256" key="17">
    <source>
        <dbReference type="ARBA" id="ARBA00023137"/>
    </source>
</evidence>
<dbReference type="CDD" id="cd00064">
    <property type="entry name" value="FU"/>
    <property type="match status" value="1"/>
</dbReference>
<dbReference type="InterPro" id="IPR002011">
    <property type="entry name" value="Tyr_kinase_rcpt_2_CS"/>
</dbReference>
<keyword evidence="11" id="KW-0677">Repeat</keyword>
<keyword evidence="19" id="KW-0325">Glycoprotein</keyword>
<dbReference type="GO" id="GO:0048468">
    <property type="term" value="P:cell development"/>
    <property type="evidence" value="ECO:0007669"/>
    <property type="project" value="UniProtKB-ARBA"/>
</dbReference>
<evidence type="ECO:0000256" key="11">
    <source>
        <dbReference type="ARBA" id="ARBA00022737"/>
    </source>
</evidence>
<dbReference type="InterPro" id="IPR036941">
    <property type="entry name" value="Rcpt_L-dom_sf"/>
</dbReference>
<evidence type="ECO:0000256" key="7">
    <source>
        <dbReference type="ARBA" id="ARBA00022685"/>
    </source>
</evidence>
<dbReference type="GO" id="GO:0005009">
    <property type="term" value="F:insulin receptor activity"/>
    <property type="evidence" value="ECO:0007669"/>
    <property type="project" value="TreeGrafter"/>
</dbReference>
<proteinExistence type="evidence at transcript level"/>
<dbReference type="InterPro" id="IPR036116">
    <property type="entry name" value="FN3_sf"/>
</dbReference>
<dbReference type="CDD" id="cd00063">
    <property type="entry name" value="FN3"/>
    <property type="match status" value="2"/>
</dbReference>
<dbReference type="InterPro" id="IPR050122">
    <property type="entry name" value="RTK"/>
</dbReference>
<dbReference type="EC" id="2.7.10.1" evidence="4"/>
<dbReference type="Gene3D" id="2.60.40.10">
    <property type="entry name" value="Immunoglobulins"/>
    <property type="match status" value="3"/>
</dbReference>
<evidence type="ECO:0000256" key="9">
    <source>
        <dbReference type="ARBA" id="ARBA00022723"/>
    </source>
</evidence>
<dbReference type="Pfam" id="PF07714">
    <property type="entry name" value="PK_Tyr_Ser-Thr"/>
    <property type="match status" value="2"/>
</dbReference>
<dbReference type="InterPro" id="IPR009030">
    <property type="entry name" value="Growth_fac_rcpt_cys_sf"/>
</dbReference>
<evidence type="ECO:0000256" key="2">
    <source>
        <dbReference type="ARBA" id="ARBA00004308"/>
    </source>
</evidence>
<dbReference type="SUPFAM" id="SSF56112">
    <property type="entry name" value="Protein kinase-like (PK-like)"/>
    <property type="match status" value="1"/>
</dbReference>
<evidence type="ECO:0000256" key="6">
    <source>
        <dbReference type="ARBA" id="ARBA00022679"/>
    </source>
</evidence>
<dbReference type="InterPro" id="IPR006211">
    <property type="entry name" value="Furin-like_Cys-rich_dom"/>
</dbReference>
<organism evidence="25">
    <name type="scientific">Schmidtea mediterranea</name>
    <name type="common">Freshwater planarian flatworm</name>
    <dbReference type="NCBI Taxonomy" id="79327"/>
    <lineage>
        <taxon>Eukaryota</taxon>
        <taxon>Metazoa</taxon>
        <taxon>Spiralia</taxon>
        <taxon>Lophotrochozoa</taxon>
        <taxon>Platyhelminthes</taxon>
        <taxon>Rhabditophora</taxon>
        <taxon>Seriata</taxon>
        <taxon>Tricladida</taxon>
        <taxon>Continenticola</taxon>
        <taxon>Geoplanoidea</taxon>
        <taxon>Dugesiidae</taxon>
        <taxon>Schmidtea</taxon>
    </lineage>
</organism>
<evidence type="ECO:0000256" key="1">
    <source>
        <dbReference type="ARBA" id="ARBA00001936"/>
    </source>
</evidence>
<keyword evidence="5" id="KW-0597">Phosphoprotein</keyword>
<dbReference type="InterPro" id="IPR008266">
    <property type="entry name" value="Tyr_kinase_AS"/>
</dbReference>
<dbReference type="GO" id="GO:0005899">
    <property type="term" value="C:insulin receptor complex"/>
    <property type="evidence" value="ECO:0007669"/>
    <property type="project" value="TreeGrafter"/>
</dbReference>
<keyword evidence="7" id="KW-0165">Cleavage on pair of basic residues</keyword>
<dbReference type="GO" id="GO:0050793">
    <property type="term" value="P:regulation of developmental process"/>
    <property type="evidence" value="ECO:0007669"/>
    <property type="project" value="UniProtKB-ARBA"/>
</dbReference>
<keyword evidence="15 22" id="KW-1133">Transmembrane helix</keyword>
<dbReference type="PROSITE" id="PS50011">
    <property type="entry name" value="PROTEIN_KINASE_DOM"/>
    <property type="match status" value="1"/>
</dbReference>
<name>I1T3F2_SCHMD</name>
<dbReference type="InterPro" id="IPR000494">
    <property type="entry name" value="Rcpt_L-dom"/>
</dbReference>
<dbReference type="PROSITE" id="PS00109">
    <property type="entry name" value="PROTEIN_KINASE_TYR"/>
    <property type="match status" value="1"/>
</dbReference>